<proteinExistence type="predicted"/>
<feature type="transmembrane region" description="Helical" evidence="8">
    <location>
        <begin position="48"/>
        <end position="66"/>
    </location>
</feature>
<keyword evidence="4" id="KW-0067">ATP-binding</keyword>
<evidence type="ECO:0000256" key="3">
    <source>
        <dbReference type="ARBA" id="ARBA00022741"/>
    </source>
</evidence>
<feature type="transmembrane region" description="Helical" evidence="8">
    <location>
        <begin position="833"/>
        <end position="855"/>
    </location>
</feature>
<keyword evidence="3" id="KW-0547">Nucleotide-binding</keyword>
<keyword evidence="6 8" id="KW-1133">Transmembrane helix</keyword>
<dbReference type="SFLD" id="SFLDG00002">
    <property type="entry name" value="C1.7:_P-type_atpase_like"/>
    <property type="match status" value="1"/>
</dbReference>
<dbReference type="SUPFAM" id="SSF81665">
    <property type="entry name" value="Calcium ATPase, transmembrane domain M"/>
    <property type="match status" value="1"/>
</dbReference>
<dbReference type="InterPro" id="IPR006068">
    <property type="entry name" value="ATPase_P-typ_cation-transptr_C"/>
</dbReference>
<evidence type="ECO:0000256" key="8">
    <source>
        <dbReference type="SAM" id="Phobius"/>
    </source>
</evidence>
<feature type="domain" description="Cation-transporting P-type ATPase N-terminal" evidence="9">
    <location>
        <begin position="1"/>
        <end position="68"/>
    </location>
</feature>
<keyword evidence="2 8" id="KW-0812">Transmembrane</keyword>
<dbReference type="InterPro" id="IPR023214">
    <property type="entry name" value="HAD_sf"/>
</dbReference>
<organism evidence="10 11">
    <name type="scientific">Litorisediminicola beolgyonensis</name>
    <dbReference type="NCBI Taxonomy" id="1173614"/>
    <lineage>
        <taxon>Bacteria</taxon>
        <taxon>Pseudomonadati</taxon>
        <taxon>Pseudomonadota</taxon>
        <taxon>Alphaproteobacteria</taxon>
        <taxon>Rhodobacterales</taxon>
        <taxon>Paracoccaceae</taxon>
        <taxon>Litorisediminicola</taxon>
    </lineage>
</organism>
<keyword evidence="11" id="KW-1185">Reference proteome</keyword>
<dbReference type="RefSeq" id="WP_386805285.1">
    <property type="nucleotide sequence ID" value="NZ_JBHTMU010000034.1"/>
</dbReference>
<dbReference type="SUPFAM" id="SSF56784">
    <property type="entry name" value="HAD-like"/>
    <property type="match status" value="1"/>
</dbReference>
<keyword evidence="7 8" id="KW-0472">Membrane</keyword>
<sequence>MTNASPDRTGPRAGLTSAEVPALRERHGWNELPRPTPPTPLAIFLRQFRGFLVLILAAAAVIAFLLDERIDALAIFLVLVLNAILGFVQEWRAETALDALRAMLHPVAVVLRDGVERQIPAREIVPGDVVVVETGEAIPADLHLSAGTDLRADESTLTGESVPVDKSAGAEAEDGQLFAGTALVAGRAEGVAVATGLATRFGTVARLTGEVGEKRTNLQRRLGSLAQQIGAGALAIAGLVALLGWWAGRPLFEMVMTGLSLAVAMVPEGLPAVVTITLALGASAMARKHALARRLQAVDTLGAASVICTDKTGTLTENAMTVRRFWTPGAAYEVTGDGYDPAGHIARDGTRVRAGDDPVLRAALATALTCTHATLRREADSWTMIGDPTEGALVTLAYKGWADPVPPEARIAEKPFSSERKRMSVLARDGDRLRLHVKGAPEIVLARCDHLLGPDGPVPLDDATRARVEAAYQDMAGDGLRVLALASRLAAPDDMDEKALTFLGLAGMMDPPRPEVAKAVADARSAGIRVMMITGDGPRTATAVARHIGLGAPDVIEGTELDTLTPEALSQRLSCDVLFARTRPEHKLRIVEALQGQRQIVAMTGDGVNDAPALKTADIGIAMGLRGTEVSKSAADLILLDDNFSTIVAAIAEGRRQFDNVRKFVRYLLCSNAGEVLAILANLALGGPLVFLPTQILWMNLVTDGATAVALGLEEADPDQMRRRPRRVNEPILGRVGLILMLCFGIYTAGASLWLFYTLLPSGTDLARTVAFTGMLVFEKVSVFAFRSLSRPVLSVGWFSNRFLVVAFSISLLAQVAVVYWPPLQTLLHTVPIAAGHWLSIATLALPLIVVPEGFKMLNQRRAR</sequence>
<protein>
    <submittedName>
        <fullName evidence="10">Cation-translocating P-type ATPase</fullName>
    </submittedName>
</protein>
<evidence type="ECO:0000256" key="7">
    <source>
        <dbReference type="ARBA" id="ARBA00023136"/>
    </source>
</evidence>
<feature type="transmembrane region" description="Helical" evidence="8">
    <location>
        <begin position="769"/>
        <end position="789"/>
    </location>
</feature>
<dbReference type="InterPro" id="IPR004014">
    <property type="entry name" value="ATPase_P-typ_cation-transptr_N"/>
</dbReference>
<gene>
    <name evidence="10" type="ORF">ACFQ4E_15955</name>
</gene>
<dbReference type="InterPro" id="IPR023299">
    <property type="entry name" value="ATPase_P-typ_cyto_dom_N"/>
</dbReference>
<dbReference type="Pfam" id="PF13246">
    <property type="entry name" value="Cation_ATPase"/>
    <property type="match status" value="1"/>
</dbReference>
<dbReference type="Gene3D" id="3.40.50.1000">
    <property type="entry name" value="HAD superfamily/HAD-like"/>
    <property type="match status" value="1"/>
</dbReference>
<dbReference type="InterPro" id="IPR036412">
    <property type="entry name" value="HAD-like_sf"/>
</dbReference>
<dbReference type="SMART" id="SM00831">
    <property type="entry name" value="Cation_ATPase_N"/>
    <property type="match status" value="1"/>
</dbReference>
<evidence type="ECO:0000256" key="1">
    <source>
        <dbReference type="ARBA" id="ARBA00004141"/>
    </source>
</evidence>
<dbReference type="PROSITE" id="PS00154">
    <property type="entry name" value="ATPASE_E1_E2"/>
    <property type="match status" value="1"/>
</dbReference>
<dbReference type="SFLD" id="SFLDS00003">
    <property type="entry name" value="Haloacid_Dehalogenase"/>
    <property type="match status" value="1"/>
</dbReference>
<feature type="transmembrane region" description="Helical" evidence="8">
    <location>
        <begin position="229"/>
        <end position="247"/>
    </location>
</feature>
<dbReference type="InterPro" id="IPR008250">
    <property type="entry name" value="ATPase_P-typ_transduc_dom_A_sf"/>
</dbReference>
<dbReference type="SUPFAM" id="SSF81660">
    <property type="entry name" value="Metal cation-transporting ATPase, ATP-binding domain N"/>
    <property type="match status" value="1"/>
</dbReference>
<dbReference type="InterPro" id="IPR044492">
    <property type="entry name" value="P_typ_ATPase_HD_dom"/>
</dbReference>
<dbReference type="Gene3D" id="2.70.150.10">
    <property type="entry name" value="Calcium-transporting ATPase, cytoplasmic transduction domain A"/>
    <property type="match status" value="1"/>
</dbReference>
<evidence type="ECO:0000259" key="9">
    <source>
        <dbReference type="SMART" id="SM00831"/>
    </source>
</evidence>
<evidence type="ECO:0000256" key="2">
    <source>
        <dbReference type="ARBA" id="ARBA00022692"/>
    </source>
</evidence>
<dbReference type="InterPro" id="IPR023298">
    <property type="entry name" value="ATPase_P-typ_TM_dom_sf"/>
</dbReference>
<feature type="transmembrane region" description="Helical" evidence="8">
    <location>
        <begin position="801"/>
        <end position="821"/>
    </location>
</feature>
<feature type="transmembrane region" description="Helical" evidence="8">
    <location>
        <begin position="733"/>
        <end position="757"/>
    </location>
</feature>
<name>A0ABW3ZMQ1_9RHOB</name>
<comment type="subcellular location">
    <subcellularLocation>
        <location evidence="1">Membrane</location>
        <topology evidence="1">Multi-pass membrane protein</topology>
    </subcellularLocation>
</comment>
<dbReference type="Gene3D" id="3.40.1110.10">
    <property type="entry name" value="Calcium-transporting ATPase, cytoplasmic domain N"/>
    <property type="match status" value="1"/>
</dbReference>
<dbReference type="InterPro" id="IPR018303">
    <property type="entry name" value="ATPase_P-typ_P_site"/>
</dbReference>
<dbReference type="InterPro" id="IPR059000">
    <property type="entry name" value="ATPase_P-type_domA"/>
</dbReference>
<dbReference type="PRINTS" id="PR00120">
    <property type="entry name" value="HATPASE"/>
</dbReference>
<dbReference type="Gene3D" id="1.20.1110.10">
    <property type="entry name" value="Calcium-transporting ATPase, transmembrane domain"/>
    <property type="match status" value="1"/>
</dbReference>
<dbReference type="InterPro" id="IPR001757">
    <property type="entry name" value="P_typ_ATPase"/>
</dbReference>
<dbReference type="SUPFAM" id="SSF81653">
    <property type="entry name" value="Calcium ATPase, transduction domain A"/>
    <property type="match status" value="1"/>
</dbReference>
<evidence type="ECO:0000256" key="4">
    <source>
        <dbReference type="ARBA" id="ARBA00022840"/>
    </source>
</evidence>
<feature type="transmembrane region" description="Helical" evidence="8">
    <location>
        <begin position="696"/>
        <end position="713"/>
    </location>
</feature>
<dbReference type="NCBIfam" id="TIGR01494">
    <property type="entry name" value="ATPase_P-type"/>
    <property type="match status" value="3"/>
</dbReference>
<evidence type="ECO:0000313" key="11">
    <source>
        <dbReference type="Proteomes" id="UP001597135"/>
    </source>
</evidence>
<accession>A0ABW3ZMQ1</accession>
<dbReference type="SFLD" id="SFLDF00027">
    <property type="entry name" value="p-type_atpase"/>
    <property type="match status" value="1"/>
</dbReference>
<keyword evidence="5" id="KW-1278">Translocase</keyword>
<dbReference type="Pfam" id="PF00689">
    <property type="entry name" value="Cation_ATPase_C"/>
    <property type="match status" value="1"/>
</dbReference>
<reference evidence="11" key="1">
    <citation type="journal article" date="2019" name="Int. J. Syst. Evol. Microbiol.">
        <title>The Global Catalogue of Microorganisms (GCM) 10K type strain sequencing project: providing services to taxonomists for standard genome sequencing and annotation.</title>
        <authorList>
            <consortium name="The Broad Institute Genomics Platform"/>
            <consortium name="The Broad Institute Genome Sequencing Center for Infectious Disease"/>
            <person name="Wu L."/>
            <person name="Ma J."/>
        </authorList>
    </citation>
    <scope>NUCLEOTIDE SEQUENCE [LARGE SCALE GENOMIC DNA]</scope>
    <source>
        <strain evidence="11">CCUG 62953</strain>
    </source>
</reference>
<dbReference type="Pfam" id="PF00122">
    <property type="entry name" value="E1-E2_ATPase"/>
    <property type="match status" value="1"/>
</dbReference>
<dbReference type="PRINTS" id="PR00119">
    <property type="entry name" value="CATATPASE"/>
</dbReference>
<feature type="transmembrane region" description="Helical" evidence="8">
    <location>
        <begin position="259"/>
        <end position="286"/>
    </location>
</feature>
<feature type="transmembrane region" description="Helical" evidence="8">
    <location>
        <begin position="72"/>
        <end position="88"/>
    </location>
</feature>
<feature type="transmembrane region" description="Helical" evidence="8">
    <location>
        <begin position="664"/>
        <end position="684"/>
    </location>
</feature>
<dbReference type="Pfam" id="PF00690">
    <property type="entry name" value="Cation_ATPase_N"/>
    <property type="match status" value="1"/>
</dbReference>
<evidence type="ECO:0000256" key="6">
    <source>
        <dbReference type="ARBA" id="ARBA00022989"/>
    </source>
</evidence>
<dbReference type="PANTHER" id="PTHR42861">
    <property type="entry name" value="CALCIUM-TRANSPORTING ATPASE"/>
    <property type="match status" value="1"/>
</dbReference>
<comment type="caution">
    <text evidence="10">The sequence shown here is derived from an EMBL/GenBank/DDBJ whole genome shotgun (WGS) entry which is preliminary data.</text>
</comment>
<dbReference type="Proteomes" id="UP001597135">
    <property type="component" value="Unassembled WGS sequence"/>
</dbReference>
<evidence type="ECO:0000256" key="5">
    <source>
        <dbReference type="ARBA" id="ARBA00022967"/>
    </source>
</evidence>
<evidence type="ECO:0000313" key="10">
    <source>
        <dbReference type="EMBL" id="MFD1343923.1"/>
    </source>
</evidence>
<dbReference type="EMBL" id="JBHTMU010000034">
    <property type="protein sequence ID" value="MFD1343923.1"/>
    <property type="molecule type" value="Genomic_DNA"/>
</dbReference>